<dbReference type="WBParaSite" id="ACRNAN_scaffold9225.g18865.t1">
    <property type="protein sequence ID" value="ACRNAN_scaffold9225.g18865.t1"/>
    <property type="gene ID" value="ACRNAN_scaffold9225.g18865"/>
</dbReference>
<sequence>MNFFRTKIQYFFKVVDENLRDRLFPELWRWLIPEEIDETGDELVHGFRIRRRSDARIILKTSESELIWHLAREKLSSTHTNDQISFFVHERYVGAAPNREFCDPFSTILLRGQQINFPKPPPTIGSSPMQYVQIDVIEMPACRFNGRDYTNILVIEDLYSHFLFVKALFGVPEPDQIVRHLVDVFGSFSVPEGFRSGSPQKALSIAINDIRSMFDVNISYLGLGTIVPFMAREEICKRAKQIGRENSWVEVLPSTVIALNQKPHKAFDRKFSAFEVIFKRRPWKNQNLPPWLLSSRDENLPKIESSEQESFEYILNEYLKKKRPILNESGELIDPGTGFLFKPNDYVYIKNPCYQEPVEVVAKEIRADNPRYFRAVVTRVELTNPDFPYRVRYWDNPKLDELPANSWPEPGARETRVHVYDIVASTPRLAYLRNTVYTKFNTLNEAPMSANPICLYQPKKAVKKKPVGNIQTINFNTHIQRSNPRLQPYNEPGPVWSLKPTDEVSTENVKIPKKKKSKKKSNSKKERSAEEEEQMKKIEEILKSTFKWKPVPGDELKNSPSTSKMFENNEHQPLRIESEVNSPRVNSTWLIPTKDKPGEPSLKDYVKSLVRKSLLGNYKSPRLLPYTKPVTTLQRSTPTMPGTIRIVMPRILSSQSPSKRTL</sequence>
<protein>
    <submittedName>
        <fullName evidence="3">Uncharacterized protein</fullName>
    </submittedName>
</protein>
<dbReference type="Proteomes" id="UP000887540">
    <property type="component" value="Unplaced"/>
</dbReference>
<reference evidence="3" key="1">
    <citation type="submission" date="2022-11" db="UniProtKB">
        <authorList>
            <consortium name="WormBaseParasite"/>
        </authorList>
    </citation>
    <scope>IDENTIFICATION</scope>
</reference>
<proteinExistence type="predicted"/>
<feature type="region of interest" description="Disordered" evidence="1">
    <location>
        <begin position="475"/>
        <end position="533"/>
    </location>
</feature>
<feature type="compositionally biased region" description="Basic and acidic residues" evidence="1">
    <location>
        <begin position="523"/>
        <end position="533"/>
    </location>
</feature>
<dbReference type="AlphaFoldDB" id="A0A914EM90"/>
<keyword evidence="2" id="KW-1185">Reference proteome</keyword>
<feature type="compositionally biased region" description="Polar residues" evidence="1">
    <location>
        <begin position="475"/>
        <end position="485"/>
    </location>
</feature>
<name>A0A914EM90_9BILA</name>
<organism evidence="2 3">
    <name type="scientific">Acrobeloides nanus</name>
    <dbReference type="NCBI Taxonomy" id="290746"/>
    <lineage>
        <taxon>Eukaryota</taxon>
        <taxon>Metazoa</taxon>
        <taxon>Ecdysozoa</taxon>
        <taxon>Nematoda</taxon>
        <taxon>Chromadorea</taxon>
        <taxon>Rhabditida</taxon>
        <taxon>Tylenchina</taxon>
        <taxon>Cephalobomorpha</taxon>
        <taxon>Cephaloboidea</taxon>
        <taxon>Cephalobidae</taxon>
        <taxon>Acrobeloides</taxon>
    </lineage>
</organism>
<accession>A0A914EM90</accession>
<evidence type="ECO:0000313" key="3">
    <source>
        <dbReference type="WBParaSite" id="ACRNAN_scaffold9225.g18865.t1"/>
    </source>
</evidence>
<feature type="compositionally biased region" description="Basic residues" evidence="1">
    <location>
        <begin position="511"/>
        <end position="522"/>
    </location>
</feature>
<evidence type="ECO:0000313" key="2">
    <source>
        <dbReference type="Proteomes" id="UP000887540"/>
    </source>
</evidence>
<evidence type="ECO:0000256" key="1">
    <source>
        <dbReference type="SAM" id="MobiDB-lite"/>
    </source>
</evidence>